<evidence type="ECO:0000313" key="2">
    <source>
        <dbReference type="EMBL" id="MCB8875959.1"/>
    </source>
</evidence>
<sequence>MRSTFILAVWTLLAGAGIPLIGVLNSGMARSVGNPLGATAVMFAVACLVAFGLSLPFYGLDGYGRIGAAPLSSYGAGLLIGFYALSATIVIPRFGAGNFIAFILVAQLGTAALVDQFGLFGMARNPANALKLGGFLLILGGVMLMQISGKRAGG</sequence>
<organism evidence="2 3">
    <name type="scientific">Acidisoma silvae</name>
    <dbReference type="NCBI Taxonomy" id="2802396"/>
    <lineage>
        <taxon>Bacteria</taxon>
        <taxon>Pseudomonadati</taxon>
        <taxon>Pseudomonadota</taxon>
        <taxon>Alphaproteobacteria</taxon>
        <taxon>Acetobacterales</taxon>
        <taxon>Acidocellaceae</taxon>
        <taxon>Acidisoma</taxon>
    </lineage>
</organism>
<evidence type="ECO:0000256" key="1">
    <source>
        <dbReference type="SAM" id="Phobius"/>
    </source>
</evidence>
<dbReference type="Pfam" id="PF04657">
    <property type="entry name" value="DMT_YdcZ"/>
    <property type="match status" value="1"/>
</dbReference>
<reference evidence="2" key="2">
    <citation type="submission" date="2021-01" db="EMBL/GenBank/DDBJ databases">
        <authorList>
            <person name="Mieszkin S."/>
            <person name="Pouder E."/>
            <person name="Alain K."/>
        </authorList>
    </citation>
    <scope>NUCLEOTIDE SEQUENCE</scope>
    <source>
        <strain evidence="2">HW T2.11</strain>
    </source>
</reference>
<keyword evidence="1" id="KW-0472">Membrane</keyword>
<dbReference type="EMBL" id="JAESVB010000004">
    <property type="protein sequence ID" value="MCB8875959.1"/>
    <property type="molecule type" value="Genomic_DNA"/>
</dbReference>
<evidence type="ECO:0000313" key="3">
    <source>
        <dbReference type="Proteomes" id="UP000708298"/>
    </source>
</evidence>
<feature type="transmembrane region" description="Helical" evidence="1">
    <location>
        <begin position="129"/>
        <end position="147"/>
    </location>
</feature>
<dbReference type="PANTHER" id="PTHR34821">
    <property type="entry name" value="INNER MEMBRANE PROTEIN YDCZ"/>
    <property type="match status" value="1"/>
</dbReference>
<dbReference type="RefSeq" id="WP_227321601.1">
    <property type="nucleotide sequence ID" value="NZ_JAESVB010000004.1"/>
</dbReference>
<dbReference type="Proteomes" id="UP000708298">
    <property type="component" value="Unassembled WGS sequence"/>
</dbReference>
<dbReference type="GO" id="GO:0005886">
    <property type="term" value="C:plasma membrane"/>
    <property type="evidence" value="ECO:0007669"/>
    <property type="project" value="TreeGrafter"/>
</dbReference>
<comment type="caution">
    <text evidence="2">The sequence shown here is derived from an EMBL/GenBank/DDBJ whole genome shotgun (WGS) entry which is preliminary data.</text>
</comment>
<keyword evidence="3" id="KW-1185">Reference proteome</keyword>
<accession>A0A963YS26</accession>
<feature type="transmembrane region" description="Helical" evidence="1">
    <location>
        <begin position="99"/>
        <end position="123"/>
    </location>
</feature>
<keyword evidence="1" id="KW-1133">Transmembrane helix</keyword>
<dbReference type="AlphaFoldDB" id="A0A963YS26"/>
<proteinExistence type="predicted"/>
<feature type="transmembrane region" description="Helical" evidence="1">
    <location>
        <begin position="71"/>
        <end position="92"/>
    </location>
</feature>
<dbReference type="PANTHER" id="PTHR34821:SF2">
    <property type="entry name" value="INNER MEMBRANE PROTEIN YDCZ"/>
    <property type="match status" value="1"/>
</dbReference>
<protein>
    <submittedName>
        <fullName evidence="2">DMT family transporter</fullName>
    </submittedName>
</protein>
<reference evidence="2" key="1">
    <citation type="journal article" date="2021" name="Microorganisms">
        <title>Acidisoma silvae sp. nov. and Acidisomacellulosilytica sp. nov., Two Acidophilic Bacteria Isolated from Decaying Wood, Hydrolyzing Cellulose and Producing Poly-3-hydroxybutyrate.</title>
        <authorList>
            <person name="Mieszkin S."/>
            <person name="Pouder E."/>
            <person name="Uroz S."/>
            <person name="Simon-Colin C."/>
            <person name="Alain K."/>
        </authorList>
    </citation>
    <scope>NUCLEOTIDE SEQUENCE</scope>
    <source>
        <strain evidence="2">HW T2.11</strain>
    </source>
</reference>
<feature type="transmembrane region" description="Helical" evidence="1">
    <location>
        <begin position="6"/>
        <end position="24"/>
    </location>
</feature>
<gene>
    <name evidence="2" type="ORF">ASILVAE211_12270</name>
</gene>
<name>A0A963YS26_9PROT</name>
<keyword evidence="1" id="KW-0812">Transmembrane</keyword>
<feature type="transmembrane region" description="Helical" evidence="1">
    <location>
        <begin position="36"/>
        <end position="59"/>
    </location>
</feature>
<dbReference type="InterPro" id="IPR006750">
    <property type="entry name" value="YdcZ"/>
</dbReference>